<keyword evidence="1" id="KW-0614">Plasmid</keyword>
<protein>
    <submittedName>
        <fullName evidence="1">Uncharacterized protein</fullName>
    </submittedName>
</protein>
<name>A8LU96_DINSH</name>
<dbReference type="Proteomes" id="UP000006833">
    <property type="component" value="Plasmid pDSHI04"/>
</dbReference>
<evidence type="ECO:0000313" key="1">
    <source>
        <dbReference type="EMBL" id="ABV95813.1"/>
    </source>
</evidence>
<dbReference type="AlphaFoldDB" id="A8LU96"/>
<proteinExistence type="predicted"/>
<reference evidence="2" key="1">
    <citation type="journal article" date="2010" name="ISME J.">
        <title>The complete genome sequence of the algal symbiont Dinoroseobacter shibae: a hitchhiker's guide to life in the sea.</title>
        <authorList>
            <person name="Wagner-Dobler I."/>
            <person name="Ballhausen B."/>
            <person name="Berger M."/>
            <person name="Brinkhoff T."/>
            <person name="Buchholz I."/>
            <person name="Bunk B."/>
            <person name="Cypionka H."/>
            <person name="Daniel R."/>
            <person name="Drepper T."/>
            <person name="Gerdts G."/>
            <person name="Hahnke S."/>
            <person name="Han C."/>
            <person name="Jahn D."/>
            <person name="Kalhoefer D."/>
            <person name="Kiss H."/>
            <person name="Klenk H.P."/>
            <person name="Kyrpides N."/>
            <person name="Liebl W."/>
            <person name="Liesegang H."/>
            <person name="Meincke L."/>
            <person name="Pati A."/>
            <person name="Petersen J."/>
            <person name="Piekarski T."/>
            <person name="Pommerenke C."/>
            <person name="Pradella S."/>
            <person name="Pukall R."/>
            <person name="Rabus R."/>
            <person name="Stackebrandt E."/>
            <person name="Thole S."/>
            <person name="Thompson L."/>
            <person name="Tielen P."/>
            <person name="Tomasch J."/>
            <person name="von Jan M."/>
            <person name="Wanphrut N."/>
            <person name="Wichels A."/>
            <person name="Zech H."/>
            <person name="Simon M."/>
        </authorList>
    </citation>
    <scope>NUCLEOTIDE SEQUENCE [LARGE SCALE GENOMIC DNA]</scope>
    <source>
        <strain evidence="2">DSM 16493 / NCIMB 14021 / DFL 12</strain>
        <plasmid evidence="2">Plasmid pDSHI04</plasmid>
    </source>
</reference>
<dbReference type="HOGENOM" id="CLU_1313775_0_0_5"/>
<evidence type="ECO:0000313" key="2">
    <source>
        <dbReference type="Proteomes" id="UP000006833"/>
    </source>
</evidence>
<gene>
    <name evidence="1" type="ordered locus">Dshi_4091</name>
</gene>
<accession>A8LU96</accession>
<organism evidence="1 2">
    <name type="scientific">Dinoroseobacter shibae (strain DSM 16493 / NCIMB 14021 / DFL 12)</name>
    <dbReference type="NCBI Taxonomy" id="398580"/>
    <lineage>
        <taxon>Bacteria</taxon>
        <taxon>Pseudomonadati</taxon>
        <taxon>Pseudomonadota</taxon>
        <taxon>Alphaproteobacteria</taxon>
        <taxon>Rhodobacterales</taxon>
        <taxon>Roseobacteraceae</taxon>
        <taxon>Dinoroseobacter</taxon>
    </lineage>
</organism>
<geneLocation type="plasmid" evidence="1 2">
    <name>pDSHI04</name>
</geneLocation>
<dbReference type="EMBL" id="CP000834">
    <property type="protein sequence ID" value="ABV95813.1"/>
    <property type="molecule type" value="Genomic_DNA"/>
</dbReference>
<keyword evidence="2" id="KW-1185">Reference proteome</keyword>
<sequence length="209" mass="23422">MPQGPFEVIAGLPDGAAYPCLWNHQTADERRLTVQPDSHCRVRDVDGQTPDDLRDRAQARWETARRLHYNLDLQFNSQSLVACMTEHPSIGGRAWPTVILADDLHEFAFALWSNSTPGFLCRWWMSNKTQAGRGASTVTSVPGFSTLYVRRLSTNQHQAAREAFDALAQERFLPFDQINEDTARAELDRRLLVDVLGLSPDLCVAGGPM</sequence>
<dbReference type="KEGG" id="dsh:Dshi_4091"/>